<dbReference type="GO" id="GO:0003676">
    <property type="term" value="F:nucleic acid binding"/>
    <property type="evidence" value="ECO:0007669"/>
    <property type="project" value="InterPro"/>
</dbReference>
<dbReference type="SUPFAM" id="SSF54928">
    <property type="entry name" value="RNA-binding domain, RBD"/>
    <property type="match status" value="1"/>
</dbReference>
<evidence type="ECO:0000313" key="1">
    <source>
        <dbReference type="EMBL" id="KAJ7359441.1"/>
    </source>
</evidence>
<dbReference type="InterPro" id="IPR035979">
    <property type="entry name" value="RBD_domain_sf"/>
</dbReference>
<organism evidence="1 2">
    <name type="scientific">Mycena albidolilacea</name>
    <dbReference type="NCBI Taxonomy" id="1033008"/>
    <lineage>
        <taxon>Eukaryota</taxon>
        <taxon>Fungi</taxon>
        <taxon>Dikarya</taxon>
        <taxon>Basidiomycota</taxon>
        <taxon>Agaricomycotina</taxon>
        <taxon>Agaricomycetes</taxon>
        <taxon>Agaricomycetidae</taxon>
        <taxon>Agaricales</taxon>
        <taxon>Marasmiineae</taxon>
        <taxon>Mycenaceae</taxon>
        <taxon>Mycena</taxon>
    </lineage>
</organism>
<accession>A0AAD7AI66</accession>
<dbReference type="AlphaFoldDB" id="A0AAD7AI66"/>
<sequence>MCRLPFLLPLLPPRSPLPLPLSTFSLSAPLLTGSAFYADAVVCKLALHAQELKVGWGKASPVPAQSGASRNVYLGGLDEGMTEEMLRDKLSRFGLIDQVVNTLPTDPAWVGKHVTTARTAAARYDDTHFCRTA</sequence>
<dbReference type="InterPro" id="IPR012677">
    <property type="entry name" value="Nucleotide-bd_a/b_plait_sf"/>
</dbReference>
<evidence type="ECO:0008006" key="3">
    <source>
        <dbReference type="Google" id="ProtNLM"/>
    </source>
</evidence>
<protein>
    <recommendedName>
        <fullName evidence="3">RRM domain-containing protein</fullName>
    </recommendedName>
</protein>
<dbReference type="Proteomes" id="UP001218218">
    <property type="component" value="Unassembled WGS sequence"/>
</dbReference>
<keyword evidence="2" id="KW-1185">Reference proteome</keyword>
<comment type="caution">
    <text evidence="1">The sequence shown here is derived from an EMBL/GenBank/DDBJ whole genome shotgun (WGS) entry which is preliminary data.</text>
</comment>
<dbReference type="Gene3D" id="3.30.70.330">
    <property type="match status" value="1"/>
</dbReference>
<proteinExistence type="predicted"/>
<evidence type="ECO:0000313" key="2">
    <source>
        <dbReference type="Proteomes" id="UP001218218"/>
    </source>
</evidence>
<dbReference type="EMBL" id="JARIHO010000006">
    <property type="protein sequence ID" value="KAJ7359441.1"/>
    <property type="molecule type" value="Genomic_DNA"/>
</dbReference>
<name>A0AAD7AI66_9AGAR</name>
<gene>
    <name evidence="1" type="ORF">DFH08DRAFT_931953</name>
</gene>
<reference evidence="1" key="1">
    <citation type="submission" date="2023-03" db="EMBL/GenBank/DDBJ databases">
        <title>Massive genome expansion in bonnet fungi (Mycena s.s.) driven by repeated elements and novel gene families across ecological guilds.</title>
        <authorList>
            <consortium name="Lawrence Berkeley National Laboratory"/>
            <person name="Harder C.B."/>
            <person name="Miyauchi S."/>
            <person name="Viragh M."/>
            <person name="Kuo A."/>
            <person name="Thoen E."/>
            <person name="Andreopoulos B."/>
            <person name="Lu D."/>
            <person name="Skrede I."/>
            <person name="Drula E."/>
            <person name="Henrissat B."/>
            <person name="Morin E."/>
            <person name="Kohler A."/>
            <person name="Barry K."/>
            <person name="LaButti K."/>
            <person name="Morin E."/>
            <person name="Salamov A."/>
            <person name="Lipzen A."/>
            <person name="Mereny Z."/>
            <person name="Hegedus B."/>
            <person name="Baldrian P."/>
            <person name="Stursova M."/>
            <person name="Weitz H."/>
            <person name="Taylor A."/>
            <person name="Grigoriev I.V."/>
            <person name="Nagy L.G."/>
            <person name="Martin F."/>
            <person name="Kauserud H."/>
        </authorList>
    </citation>
    <scope>NUCLEOTIDE SEQUENCE</scope>
    <source>
        <strain evidence="1">CBHHK002</strain>
    </source>
</reference>